<dbReference type="InterPro" id="IPR004358">
    <property type="entry name" value="Sig_transdc_His_kin-like_C"/>
</dbReference>
<dbReference type="InterPro" id="IPR050398">
    <property type="entry name" value="HssS/ArlS-like"/>
</dbReference>
<reference evidence="11 12" key="1">
    <citation type="submission" date="2018-05" db="EMBL/GenBank/DDBJ databases">
        <title>Draft genome of Methanospirillum lacunae Ki8-1.</title>
        <authorList>
            <person name="Dueholm M.S."/>
            <person name="Nielsen P.H."/>
            <person name="Bakmann L.F."/>
            <person name="Otzen D.E."/>
        </authorList>
    </citation>
    <scope>NUCLEOTIDE SEQUENCE [LARGE SCALE GENOMIC DNA]</scope>
    <source>
        <strain evidence="11 12">Ki8-1</strain>
    </source>
</reference>
<gene>
    <name evidence="11" type="ORF">DK846_11385</name>
</gene>
<dbReference type="InterPro" id="IPR003594">
    <property type="entry name" value="HATPase_dom"/>
</dbReference>
<dbReference type="CDD" id="cd06225">
    <property type="entry name" value="HAMP"/>
    <property type="match status" value="1"/>
</dbReference>
<evidence type="ECO:0000259" key="10">
    <source>
        <dbReference type="PROSITE" id="PS50885"/>
    </source>
</evidence>
<evidence type="ECO:0000256" key="7">
    <source>
        <dbReference type="ARBA" id="ARBA00023136"/>
    </source>
</evidence>
<dbReference type="Pfam" id="PF00672">
    <property type="entry name" value="HAMP"/>
    <property type="match status" value="1"/>
</dbReference>
<keyword evidence="5" id="KW-0808">Transferase</keyword>
<dbReference type="PROSITE" id="PS50885">
    <property type="entry name" value="HAMP"/>
    <property type="match status" value="1"/>
</dbReference>
<dbReference type="Pfam" id="PF02518">
    <property type="entry name" value="HATPase_c"/>
    <property type="match status" value="1"/>
</dbReference>
<dbReference type="GO" id="GO:0016020">
    <property type="term" value="C:membrane"/>
    <property type="evidence" value="ECO:0007669"/>
    <property type="project" value="UniProtKB-SubCell"/>
</dbReference>
<dbReference type="PANTHER" id="PTHR45528:SF9">
    <property type="entry name" value="SENSOR HISTIDINE KINASE YBDK"/>
    <property type="match status" value="1"/>
</dbReference>
<dbReference type="GO" id="GO:0004673">
    <property type="term" value="F:protein histidine kinase activity"/>
    <property type="evidence" value="ECO:0007669"/>
    <property type="project" value="UniProtKB-EC"/>
</dbReference>
<dbReference type="SMART" id="SM00387">
    <property type="entry name" value="HATPase_c"/>
    <property type="match status" value="1"/>
</dbReference>
<evidence type="ECO:0000256" key="1">
    <source>
        <dbReference type="ARBA" id="ARBA00000085"/>
    </source>
</evidence>
<evidence type="ECO:0000313" key="12">
    <source>
        <dbReference type="Proteomes" id="UP000245657"/>
    </source>
</evidence>
<dbReference type="InterPro" id="IPR036890">
    <property type="entry name" value="HATPase_C_sf"/>
</dbReference>
<keyword evidence="6" id="KW-0418">Kinase</keyword>
<keyword evidence="4" id="KW-0597">Phosphoprotein</keyword>
<evidence type="ECO:0000256" key="8">
    <source>
        <dbReference type="SAM" id="Phobius"/>
    </source>
</evidence>
<dbReference type="SMART" id="SM00304">
    <property type="entry name" value="HAMP"/>
    <property type="match status" value="1"/>
</dbReference>
<dbReference type="PRINTS" id="PR00344">
    <property type="entry name" value="BCTRLSENSOR"/>
</dbReference>
<feature type="domain" description="Histidine kinase" evidence="9">
    <location>
        <begin position="454"/>
        <end position="647"/>
    </location>
</feature>
<evidence type="ECO:0000256" key="6">
    <source>
        <dbReference type="ARBA" id="ARBA00022777"/>
    </source>
</evidence>
<organism evidence="11 12">
    <name type="scientific">Methanospirillum lacunae</name>
    <dbReference type="NCBI Taxonomy" id="668570"/>
    <lineage>
        <taxon>Archaea</taxon>
        <taxon>Methanobacteriati</taxon>
        <taxon>Methanobacteriota</taxon>
        <taxon>Stenosarchaea group</taxon>
        <taxon>Methanomicrobia</taxon>
        <taxon>Methanomicrobiales</taxon>
        <taxon>Methanospirillaceae</taxon>
        <taxon>Methanospirillum</taxon>
    </lineage>
</organism>
<keyword evidence="7 8" id="KW-0472">Membrane</keyword>
<dbReference type="AlphaFoldDB" id="A0A2V2MVS0"/>
<evidence type="ECO:0000256" key="4">
    <source>
        <dbReference type="ARBA" id="ARBA00022553"/>
    </source>
</evidence>
<protein>
    <recommendedName>
        <fullName evidence="3">histidine kinase</fullName>
        <ecNumber evidence="3">2.7.13.3</ecNumber>
    </recommendedName>
</protein>
<dbReference type="EC" id="2.7.13.3" evidence="3"/>
<dbReference type="SUPFAM" id="SSF158472">
    <property type="entry name" value="HAMP domain-like"/>
    <property type="match status" value="1"/>
</dbReference>
<feature type="transmembrane region" description="Helical" evidence="8">
    <location>
        <begin position="343"/>
        <end position="364"/>
    </location>
</feature>
<dbReference type="EMBL" id="QGMY01000008">
    <property type="protein sequence ID" value="PWR71459.1"/>
    <property type="molecule type" value="Genomic_DNA"/>
</dbReference>
<dbReference type="PANTHER" id="PTHR45528">
    <property type="entry name" value="SENSOR HISTIDINE KINASE CPXA"/>
    <property type="match status" value="1"/>
</dbReference>
<evidence type="ECO:0000313" key="11">
    <source>
        <dbReference type="EMBL" id="PWR71459.1"/>
    </source>
</evidence>
<evidence type="ECO:0000256" key="3">
    <source>
        <dbReference type="ARBA" id="ARBA00012438"/>
    </source>
</evidence>
<feature type="domain" description="HAMP" evidence="10">
    <location>
        <begin position="366"/>
        <end position="418"/>
    </location>
</feature>
<dbReference type="Gene3D" id="3.30.565.10">
    <property type="entry name" value="Histidine kinase-like ATPase, C-terminal domain"/>
    <property type="match status" value="1"/>
</dbReference>
<dbReference type="GO" id="GO:0007165">
    <property type="term" value="P:signal transduction"/>
    <property type="evidence" value="ECO:0007669"/>
    <property type="project" value="InterPro"/>
</dbReference>
<keyword evidence="8" id="KW-1133">Transmembrane helix</keyword>
<evidence type="ECO:0000256" key="5">
    <source>
        <dbReference type="ARBA" id="ARBA00022679"/>
    </source>
</evidence>
<evidence type="ECO:0000259" key="9">
    <source>
        <dbReference type="PROSITE" id="PS50109"/>
    </source>
</evidence>
<dbReference type="Proteomes" id="UP000245657">
    <property type="component" value="Unassembled WGS sequence"/>
</dbReference>
<proteinExistence type="predicted"/>
<keyword evidence="12" id="KW-1185">Reference proteome</keyword>
<comment type="caution">
    <text evidence="11">The sequence shown here is derived from an EMBL/GenBank/DDBJ whole genome shotgun (WGS) entry which is preliminary data.</text>
</comment>
<accession>A0A2V2MVS0</accession>
<evidence type="ECO:0000256" key="2">
    <source>
        <dbReference type="ARBA" id="ARBA00004141"/>
    </source>
</evidence>
<dbReference type="InterPro" id="IPR003660">
    <property type="entry name" value="HAMP_dom"/>
</dbReference>
<dbReference type="Gene3D" id="6.10.340.10">
    <property type="match status" value="1"/>
</dbReference>
<comment type="subcellular location">
    <subcellularLocation>
        <location evidence="2">Membrane</location>
        <topology evidence="2">Multi-pass membrane protein</topology>
    </subcellularLocation>
</comment>
<dbReference type="InterPro" id="IPR005467">
    <property type="entry name" value="His_kinase_dom"/>
</dbReference>
<comment type="catalytic activity">
    <reaction evidence="1">
        <text>ATP + protein L-histidine = ADP + protein N-phospho-L-histidine.</text>
        <dbReference type="EC" id="2.7.13.3"/>
    </reaction>
</comment>
<name>A0A2V2MVS0_9EURY</name>
<keyword evidence="8" id="KW-0812">Transmembrane</keyword>
<feature type="transmembrane region" description="Helical" evidence="8">
    <location>
        <begin position="35"/>
        <end position="58"/>
    </location>
</feature>
<dbReference type="SUPFAM" id="SSF55874">
    <property type="entry name" value="ATPase domain of HSP90 chaperone/DNA topoisomerase II/histidine kinase"/>
    <property type="match status" value="1"/>
</dbReference>
<sequence length="656" mass="74431">MRNILPLHLFFQGIEVYMGRSGDERLINPRYSLSYQLMSILLIIGIILILIVFSALYLNNSRSLENEFIISQNYTEQSLKTSVRLLEETLFIYDAAYEPSLKRATNEFYQEFNSTGYEPEKLDLQVLKSKIKKDLSSQVDLYVINDEGVIIKSTDESEIGLDFKKYPKFYDNLTAIRLGNSYVSDTIVKAIGSGEFRKYGYHPTPDHHYILELSLDVDDQIKKLNLSSFSTISNTYTQNVPGIKSVFVFEKLALYNNDPIAGLQYSDNYLVPYTEWDDRLQYLNQTFKTKGSIYVKVPGTTQYRKYIYVSSPETTGPSFSELGQVIEITYDMQNLRNHQKNAFLTYLMGAICCIILVILVAFGVTRYITHPIDQIVADIEIISDGSYDHPISHTHGFEFGRLEASIGKMVRRLKDDIISIRQKSEDLDRELGQRVATEELLRTANRKLNLLSSITRHDILNQLSVMTGALDLLSEENNSQYLIGIIQRSVTNVHKQISFTKLYEQMGSHQPIWQRMADMVIHAREGISLHGVKIEDNTGSLEIYADQMVNRAIFNLFENAVRHGGEVSCITLDFTSIGKEGILVISDDGYGVPVGEKEKIFNRGYGSNTGLGLFLVREILHITGMTIKENGAAGSGGRFEIHIPEGAWRTSDDETP</sequence>
<dbReference type="PROSITE" id="PS50109">
    <property type="entry name" value="HIS_KIN"/>
    <property type="match status" value="1"/>
</dbReference>